<proteinExistence type="predicted"/>
<gene>
    <name evidence="1" type="ORF">EQU50_04965</name>
</gene>
<dbReference type="Gene3D" id="1.25.40.20">
    <property type="entry name" value="Ankyrin repeat-containing domain"/>
    <property type="match status" value="1"/>
</dbReference>
<dbReference type="SUPFAM" id="SSF48403">
    <property type="entry name" value="Ankyrin repeat"/>
    <property type="match status" value="1"/>
</dbReference>
<reference evidence="1 2" key="1">
    <citation type="submission" date="2018-10" db="EMBL/GenBank/DDBJ databases">
        <title>An updated phylogeny of the Alphaproteobacteria reveals that the parasitic Rickettsiales and Holosporales have independent origins.</title>
        <authorList>
            <person name="Munoz-Gomez S.A."/>
            <person name="Hess S."/>
            <person name="Burger G."/>
            <person name="Lang B.F."/>
            <person name="Susko E."/>
            <person name="Slamovits C.H."/>
            <person name="Roger A.J."/>
        </authorList>
    </citation>
    <scope>NUCLEOTIDE SEQUENCE [LARGE SCALE GENOMIC DNA]</scope>
    <source>
        <strain evidence="1">HOLO01</strain>
    </source>
</reference>
<evidence type="ECO:0000313" key="2">
    <source>
        <dbReference type="Proteomes" id="UP000293550"/>
    </source>
</evidence>
<dbReference type="AlphaFoldDB" id="A0A4Q7DJ76"/>
<name>A0A4Q7DJ76_9PROT</name>
<protein>
    <submittedName>
        <fullName evidence="1">Ankyrin repeat domain-containing protein</fullName>
    </submittedName>
</protein>
<keyword evidence="2" id="KW-1185">Reference proteome</keyword>
<comment type="caution">
    <text evidence="1">The sequence shown here is derived from an EMBL/GenBank/DDBJ whole genome shotgun (WGS) entry which is preliminary data.</text>
</comment>
<evidence type="ECO:0000313" key="1">
    <source>
        <dbReference type="EMBL" id="RZI46289.1"/>
    </source>
</evidence>
<accession>A0A4Q7DJ76</accession>
<dbReference type="Proteomes" id="UP000293550">
    <property type="component" value="Unassembled WGS sequence"/>
</dbReference>
<dbReference type="EMBL" id="SCFB01000005">
    <property type="protein sequence ID" value="RZI46289.1"/>
    <property type="molecule type" value="Genomic_DNA"/>
</dbReference>
<dbReference type="InterPro" id="IPR036770">
    <property type="entry name" value="Ankyrin_rpt-contain_sf"/>
</dbReference>
<organism evidence="1 2">
    <name type="scientific">Candidatus Finniella inopinata</name>
    <dbReference type="NCBI Taxonomy" id="1696036"/>
    <lineage>
        <taxon>Bacteria</taxon>
        <taxon>Pseudomonadati</taxon>
        <taxon>Pseudomonadota</taxon>
        <taxon>Alphaproteobacteria</taxon>
        <taxon>Holosporales</taxon>
        <taxon>Candidatus Paracaedibacteraceae</taxon>
        <taxon>Candidatus Finniella</taxon>
    </lineage>
</organism>
<dbReference type="OrthoDB" id="8858882at2"/>
<dbReference type="RefSeq" id="WP_130154039.1">
    <property type="nucleotide sequence ID" value="NZ_SCFB01000005.1"/>
</dbReference>
<sequence length="324" mass="35480">MQSPCMTCTISPDGQVLYFMAGGGTANPTPLTLQRIWLPAYDETASDFINDGDLRQAVADRKLDSVKKLLSAGANPSAFDSTGSNALHVLASQYQQCFPNRGSTPKPWMNWLDMWGAMVGRISLGHKPAPQQMLAFFLHPNQYGDTVLHTAARNAAWEMLSWAIDLCKTAGLSPMIKRIPGAGGNTILHTIMANNDFDKSVDGSWTLGFVQEYCKRFYGDAAMVPVGSIPTTGFPDMFAITNYEGWPPLAVSMKDREKQHARLYYNTVVLEAKLSPDPTLDGSGEQTQAAYFDNAVSYIPTDDVLRTTGGVFSSFSELKTHSKK</sequence>